<evidence type="ECO:0000313" key="6">
    <source>
        <dbReference type="EMBL" id="NVK79423.1"/>
    </source>
</evidence>
<evidence type="ECO:0000259" key="5">
    <source>
        <dbReference type="Pfam" id="PF07993"/>
    </source>
</evidence>
<evidence type="ECO:0000256" key="3">
    <source>
        <dbReference type="SAM" id="MobiDB-lite"/>
    </source>
</evidence>
<feature type="region of interest" description="Disordered" evidence="3">
    <location>
        <begin position="150"/>
        <end position="171"/>
    </location>
</feature>
<feature type="domain" description="AMP-dependent synthetase/ligase" evidence="4">
    <location>
        <begin position="35"/>
        <end position="382"/>
    </location>
</feature>
<organism evidence="6 7">
    <name type="scientific">Streptomyces morookaense</name>
    <name type="common">Streptoverticillium morookaense</name>
    <dbReference type="NCBI Taxonomy" id="1970"/>
    <lineage>
        <taxon>Bacteria</taxon>
        <taxon>Bacillati</taxon>
        <taxon>Actinomycetota</taxon>
        <taxon>Actinomycetes</taxon>
        <taxon>Kitasatosporales</taxon>
        <taxon>Streptomycetaceae</taxon>
        <taxon>Streptomyces</taxon>
    </lineage>
</organism>
<dbReference type="Proteomes" id="UP000587462">
    <property type="component" value="Unassembled WGS sequence"/>
</dbReference>
<proteinExistence type="predicted"/>
<sequence>MHAGRGRHVQETRNPQDLWDPEDSGAPDRLLHEVFDARAERRPRATAAVHHGTTLTYGELKDRSDALAARLRDAGVRPGDNVGVYGGRSLDALAGFLGVLKAGAAYVPLDDTSPPRRLQAMAEDAGVHTVVTLPGSVCRIRRVRTRVELDGPAPACPAPAEDSADRPGPDGRAYVMFTSGSTGRPKPVAIPHRGVLRLAASDLVTQRPRPGDRVLHAYGLSSDASTIEIWSALLAGACLVLVDREELLSPAALEARLLEDRVTLAYLTTGVFHHVARTRPHALRTLRFVSAGGEAMAPALARAVLDACPDTTVVNFYGPTENSVVSTAHLVHDVPADATTVPIGRPLEDSSCHVLREDGTVTDPGEEGELFVGGAGLALEYFGDPELTAERFVADPFEPGARMYRTGDRAVRREDGTLEYRARADRQVKLRGHRIELDEVEARIRADDAVGEAVVELDGDLLTAYVTPARPGTAVPVDRVRKQLAAWLPAAAVPSRLTEVAAFPVTSAGKVDRRRLRALAGPDDARPAAPARLSGLHATLADVWQTVLAVRPGTGDDFFGLGGDSLLAAEAVTRTLTALGLDPRHGSTLIHGLLRRPTLEGFASAVADVQGRNDSAEARAVDFRAEGRLGFRLPPRQGPEPRWQQPRDVLLTGASGFVGAFLLDRFLRTTGARVHCPVRSRDEAHARHKVLRNLARYGLARPEDADRIVCFPADLARPGLGLDADRAEELARTLDLVVHSAAQVNFLYPYEALRSANVDGTREIVRLAARRRVPVHFLSTVAVVAGFGTAGVRHVAEDLPLDHADRLTMGYAESKWVAEQVLQDAARQGVPVAVHRPYEITGDRRTGACNTETAICSLFKTVAETGLAPDIRLPMDFVPVDYLADAIVHIATTRPADGSTYHLTNPHPADFHDMLGRMRAAGHSVRELPYPQWVEELVRHVAEHPTSATAPFVSLCVDRSNKADMSVKEMYFEDTFPVLGRANVERDLAGSGLACPPVDAELLDRYLEYFYTTGYLERPAR</sequence>
<keyword evidence="7" id="KW-1185">Reference proteome</keyword>
<dbReference type="InterPro" id="IPR013120">
    <property type="entry name" value="FAR_NAD-bd"/>
</dbReference>
<dbReference type="InterPro" id="IPR036291">
    <property type="entry name" value="NAD(P)-bd_dom_sf"/>
</dbReference>
<evidence type="ECO:0000313" key="7">
    <source>
        <dbReference type="Proteomes" id="UP000587462"/>
    </source>
</evidence>
<dbReference type="NCBIfam" id="TIGR01733">
    <property type="entry name" value="AA-adenyl-dom"/>
    <property type="match status" value="1"/>
</dbReference>
<dbReference type="NCBIfam" id="TIGR01746">
    <property type="entry name" value="Thioester-redct"/>
    <property type="match status" value="1"/>
</dbReference>
<dbReference type="EMBL" id="JABBXF010000037">
    <property type="protein sequence ID" value="NVK79423.1"/>
    <property type="molecule type" value="Genomic_DNA"/>
</dbReference>
<dbReference type="InterPro" id="IPR010080">
    <property type="entry name" value="Thioester_reductase-like_dom"/>
</dbReference>
<dbReference type="InterPro" id="IPR000873">
    <property type="entry name" value="AMP-dep_synth/lig_dom"/>
</dbReference>
<dbReference type="PANTHER" id="PTHR44845">
    <property type="entry name" value="CARRIER DOMAIN-CONTAINING PROTEIN"/>
    <property type="match status" value="1"/>
</dbReference>
<keyword evidence="2" id="KW-0597">Phosphoprotein</keyword>
<dbReference type="CDD" id="cd05235">
    <property type="entry name" value="SDR_e1"/>
    <property type="match status" value="1"/>
</dbReference>
<dbReference type="Pfam" id="PF07993">
    <property type="entry name" value="NAD_binding_4"/>
    <property type="match status" value="1"/>
</dbReference>
<dbReference type="Gene3D" id="2.30.38.10">
    <property type="entry name" value="Luciferase, Domain 3"/>
    <property type="match status" value="1"/>
</dbReference>
<dbReference type="InterPro" id="IPR036736">
    <property type="entry name" value="ACP-like_sf"/>
</dbReference>
<accession>A0A7Y7B5K3</accession>
<dbReference type="Gene3D" id="3.40.50.980">
    <property type="match status" value="2"/>
</dbReference>
<dbReference type="InterPro" id="IPR020845">
    <property type="entry name" value="AMP-binding_CS"/>
</dbReference>
<dbReference type="Gene3D" id="3.40.50.720">
    <property type="entry name" value="NAD(P)-binding Rossmann-like Domain"/>
    <property type="match status" value="1"/>
</dbReference>
<reference evidence="6 7" key="1">
    <citation type="submission" date="2020-04" db="EMBL/GenBank/DDBJ databases">
        <title>Draft Genome Sequence of Streptomyces morookaense DSM 40503, an 8-azaguanine-producing strain.</title>
        <authorList>
            <person name="Qi J."/>
            <person name="Gao J.-M."/>
        </authorList>
    </citation>
    <scope>NUCLEOTIDE SEQUENCE [LARGE SCALE GENOMIC DNA]</scope>
    <source>
        <strain evidence="6 7">DSM 40503</strain>
    </source>
</reference>
<dbReference type="Gene3D" id="3.30.300.30">
    <property type="match status" value="1"/>
</dbReference>
<name>A0A7Y7B5K3_STRMO</name>
<evidence type="ECO:0000259" key="4">
    <source>
        <dbReference type="Pfam" id="PF00501"/>
    </source>
</evidence>
<comment type="caution">
    <text evidence="6">The sequence shown here is derived from an EMBL/GenBank/DDBJ whole genome shotgun (WGS) entry which is preliminary data.</text>
</comment>
<dbReference type="Gene3D" id="1.10.1200.10">
    <property type="entry name" value="ACP-like"/>
    <property type="match status" value="1"/>
</dbReference>
<dbReference type="SUPFAM" id="SSF56801">
    <property type="entry name" value="Acetyl-CoA synthetase-like"/>
    <property type="match status" value="1"/>
</dbReference>
<dbReference type="Pfam" id="PF00501">
    <property type="entry name" value="AMP-binding"/>
    <property type="match status" value="1"/>
</dbReference>
<dbReference type="SUPFAM" id="SSF51735">
    <property type="entry name" value="NAD(P)-binding Rossmann-fold domains"/>
    <property type="match status" value="1"/>
</dbReference>
<gene>
    <name evidence="6" type="ORF">HG542_17350</name>
</gene>
<dbReference type="CDD" id="cd12117">
    <property type="entry name" value="A_NRPS_Srf_like"/>
    <property type="match status" value="1"/>
</dbReference>
<dbReference type="InterPro" id="IPR045851">
    <property type="entry name" value="AMP-bd_C_sf"/>
</dbReference>
<evidence type="ECO:0000256" key="1">
    <source>
        <dbReference type="ARBA" id="ARBA00022450"/>
    </source>
</evidence>
<feature type="region of interest" description="Disordered" evidence="3">
    <location>
        <begin position="1"/>
        <end position="26"/>
    </location>
</feature>
<feature type="domain" description="Thioester reductase (TE)" evidence="5">
    <location>
        <begin position="651"/>
        <end position="887"/>
    </location>
</feature>
<dbReference type="SUPFAM" id="SSF47336">
    <property type="entry name" value="ACP-like"/>
    <property type="match status" value="1"/>
</dbReference>
<protein>
    <submittedName>
        <fullName evidence="6">Amino acid adenylation domain-containing protein</fullName>
    </submittedName>
</protein>
<dbReference type="PANTHER" id="PTHR44845:SF6">
    <property type="entry name" value="BETA-ALANINE-ACTIVATING ENZYME"/>
    <property type="match status" value="1"/>
</dbReference>
<dbReference type="AlphaFoldDB" id="A0A7Y7B5K3"/>
<dbReference type="InterPro" id="IPR010071">
    <property type="entry name" value="AA_adenyl_dom"/>
</dbReference>
<keyword evidence="1" id="KW-0596">Phosphopantetheine</keyword>
<evidence type="ECO:0000256" key="2">
    <source>
        <dbReference type="ARBA" id="ARBA00022553"/>
    </source>
</evidence>
<dbReference type="PROSITE" id="PS00455">
    <property type="entry name" value="AMP_BINDING"/>
    <property type="match status" value="1"/>
</dbReference>